<sequence>MSFWSDSLLMLTLLSTAAGDNCRQNPEYSDIRMNQPSKTPVTKVLDSKVGLVQIYFNESYETNEIAAIKTNQSWYLRLHHLFDVDDGTFQDCIMNGTKDTESQWCKLKILTRNESSVISKTCLKCHFNCKLHSKRHFLHKTNTNSQDVKWLFKYVYSGWYILSNNYGNTVSAPFRVETNYTKDDLREKPLYPVIKNLKNSTVSVTISGEALDNDCANPTINSSCVQIELSHNQQKFMIYYDKKKGIKSYCSIFKNQTIMTNVRWNNDLYFELPNLPTGIKIAALVKILDSRCTRGVWNWDDKKGETCLWISMKYNVPAYDGNRTYPELPKDMSKKPLLSASLVAIIGILAAVIIAVRSYLEFRHKRRPSPFPPLPSRPSNHQPPPSCILLLYARDCNVFMEAMDKFRLLLQESTLVPVYDIWDEKRRNELDVQGDLWAMNYLELKNAQVIIVVTPVSRAIERSIIRNQWPPGGSLYDEPNSLDEVFVSAFRTCIQLTHTHPERCRKFIVTRLHTIGCVENQFISLSEQLCTIYTLPSHLHLVFGHVLDGQWDPQNLSTSDYKTFETKVEELDDFLKLNPAYEETLLSIIHSETNSNTFECFEIKA</sequence>
<evidence type="ECO:0000313" key="1">
    <source>
        <dbReference type="EMBL" id="KAF6208573.1"/>
    </source>
</evidence>
<evidence type="ECO:0000313" key="2">
    <source>
        <dbReference type="Proteomes" id="UP000466442"/>
    </source>
</evidence>
<dbReference type="OrthoDB" id="8170339at2759"/>
<accession>A0A6A4JTD8</accession>
<comment type="caution">
    <text evidence="1">The sequence shown here is derived from an EMBL/GenBank/DDBJ whole genome shotgun (WGS) entry which is preliminary data.</text>
</comment>
<dbReference type="Proteomes" id="UP000466442">
    <property type="component" value="Unassembled WGS sequence"/>
</dbReference>
<protein>
    <submittedName>
        <fullName evidence="1">Uncharacterized protein</fullName>
    </submittedName>
</protein>
<dbReference type="AlphaFoldDB" id="A0A6A4JTD8"/>
<organism evidence="1 2">
    <name type="scientific">Apolygus lucorum</name>
    <name type="common">Small green plant bug</name>
    <name type="synonym">Lygocoris lucorum</name>
    <dbReference type="NCBI Taxonomy" id="248454"/>
    <lineage>
        <taxon>Eukaryota</taxon>
        <taxon>Metazoa</taxon>
        <taxon>Ecdysozoa</taxon>
        <taxon>Arthropoda</taxon>
        <taxon>Hexapoda</taxon>
        <taxon>Insecta</taxon>
        <taxon>Pterygota</taxon>
        <taxon>Neoptera</taxon>
        <taxon>Paraneoptera</taxon>
        <taxon>Hemiptera</taxon>
        <taxon>Heteroptera</taxon>
        <taxon>Panheteroptera</taxon>
        <taxon>Cimicomorpha</taxon>
        <taxon>Miridae</taxon>
        <taxon>Mirini</taxon>
        <taxon>Apolygus</taxon>
    </lineage>
</organism>
<proteinExistence type="predicted"/>
<name>A0A6A4JTD8_APOLU</name>
<gene>
    <name evidence="1" type="ORF">GE061_017031</name>
</gene>
<dbReference type="EMBL" id="WIXP02000007">
    <property type="protein sequence ID" value="KAF6208573.1"/>
    <property type="molecule type" value="Genomic_DNA"/>
</dbReference>
<reference evidence="1" key="1">
    <citation type="journal article" date="2021" name="Mol. Ecol. Resour.">
        <title>Apolygus lucorum genome provides insights into omnivorousness and mesophyll feeding.</title>
        <authorList>
            <person name="Liu Y."/>
            <person name="Liu H."/>
            <person name="Wang H."/>
            <person name="Huang T."/>
            <person name="Liu B."/>
            <person name="Yang B."/>
            <person name="Yin L."/>
            <person name="Li B."/>
            <person name="Zhang Y."/>
            <person name="Zhang S."/>
            <person name="Jiang F."/>
            <person name="Zhang X."/>
            <person name="Ren Y."/>
            <person name="Wang B."/>
            <person name="Wang S."/>
            <person name="Lu Y."/>
            <person name="Wu K."/>
            <person name="Fan W."/>
            <person name="Wang G."/>
        </authorList>
    </citation>
    <scope>NUCLEOTIDE SEQUENCE</scope>
    <source>
        <strain evidence="1">12Hb</strain>
    </source>
</reference>
<keyword evidence="2" id="KW-1185">Reference proteome</keyword>